<dbReference type="AlphaFoldDB" id="A0A2S9QJX1"/>
<sequence length="283" mass="30779">MVGQASELSLWENIALGPDGAFYISDHNHRRILRYADVEGLKIFAELPAYPLGLIFDSDGTLYVGAIGRNALTPVNGPDANTIYRIRPEGKPELFKEAKDARLLNGWVRLAPGRLLIADSIGGTIWQLDTKSGELTKFASDPLLDTPDPTIVTPAANGLKIHDGYLYISNTARKTIYRARLDPAGKLGPIEAYQENARADDIAFSPKGNLFYTTHQKSLYVILDGKSVEFSHDPAIRGSTALIWGEKDKGPYVVSDGGMFASIKYNGGPPDKAGLTEIIGSPY</sequence>
<dbReference type="Proteomes" id="UP000237682">
    <property type="component" value="Unassembled WGS sequence"/>
</dbReference>
<organism evidence="1 2">
    <name type="scientific">Labrys okinawensis</name>
    <dbReference type="NCBI Taxonomy" id="346911"/>
    <lineage>
        <taxon>Bacteria</taxon>
        <taxon>Pseudomonadati</taxon>
        <taxon>Pseudomonadota</taxon>
        <taxon>Alphaproteobacteria</taxon>
        <taxon>Hyphomicrobiales</taxon>
        <taxon>Xanthobacteraceae</taxon>
        <taxon>Labrys</taxon>
    </lineage>
</organism>
<keyword evidence="2" id="KW-1185">Reference proteome</keyword>
<accession>A0A2S9QJX1</accession>
<evidence type="ECO:0008006" key="3">
    <source>
        <dbReference type="Google" id="ProtNLM"/>
    </source>
</evidence>
<dbReference type="EMBL" id="PUEJ01000001">
    <property type="protein sequence ID" value="PRH89638.1"/>
    <property type="molecule type" value="Genomic_DNA"/>
</dbReference>
<gene>
    <name evidence="1" type="ORF">C5L14_03500</name>
</gene>
<dbReference type="PANTHER" id="PTHR42060">
    <property type="entry name" value="NHL REPEAT-CONTAINING PROTEIN-RELATED"/>
    <property type="match status" value="1"/>
</dbReference>
<dbReference type="InterPro" id="IPR052998">
    <property type="entry name" value="Hetero-Diels-Alderase-like"/>
</dbReference>
<protein>
    <recommendedName>
        <fullName evidence="3">SMP-30/Gluconolactonase/LRE-like region domain-containing protein</fullName>
    </recommendedName>
</protein>
<proteinExistence type="predicted"/>
<dbReference type="Gene3D" id="2.120.10.30">
    <property type="entry name" value="TolB, C-terminal domain"/>
    <property type="match status" value="1"/>
</dbReference>
<evidence type="ECO:0000313" key="2">
    <source>
        <dbReference type="Proteomes" id="UP000237682"/>
    </source>
</evidence>
<name>A0A2S9QJX1_9HYPH</name>
<dbReference type="PANTHER" id="PTHR42060:SF1">
    <property type="entry name" value="NHL REPEAT-CONTAINING PROTEIN"/>
    <property type="match status" value="1"/>
</dbReference>
<evidence type="ECO:0000313" key="1">
    <source>
        <dbReference type="EMBL" id="PRH89638.1"/>
    </source>
</evidence>
<dbReference type="InterPro" id="IPR011042">
    <property type="entry name" value="6-blade_b-propeller_TolB-like"/>
</dbReference>
<comment type="caution">
    <text evidence="1">The sequence shown here is derived from an EMBL/GenBank/DDBJ whole genome shotgun (WGS) entry which is preliminary data.</text>
</comment>
<dbReference type="SUPFAM" id="SSF63829">
    <property type="entry name" value="Calcium-dependent phosphotriesterase"/>
    <property type="match status" value="1"/>
</dbReference>
<reference evidence="1 2" key="1">
    <citation type="submission" date="2018-02" db="EMBL/GenBank/DDBJ databases">
        <title>Whole genome sequencing of endophytic bacterium.</title>
        <authorList>
            <person name="Eedara R."/>
            <person name="Podile A.R."/>
        </authorList>
    </citation>
    <scope>NUCLEOTIDE SEQUENCE [LARGE SCALE GENOMIC DNA]</scope>
    <source>
        <strain evidence="1 2">RP1T</strain>
    </source>
</reference>